<dbReference type="AlphaFoldDB" id="A0A3B3ZQC0"/>
<protein>
    <recommendedName>
        <fullName evidence="1">SAM domain-containing protein</fullName>
    </recommendedName>
</protein>
<dbReference type="InterPro" id="IPR037614">
    <property type="entry name" value="Kazrin"/>
</dbReference>
<keyword evidence="3" id="KW-1185">Reference proteome</keyword>
<dbReference type="PANTHER" id="PTHR12776:SF2">
    <property type="entry name" value="KAZRIN ISOFORM X1"/>
    <property type="match status" value="1"/>
</dbReference>
<dbReference type="Gene3D" id="1.10.150.50">
    <property type="entry name" value="Transcription Factor, Ets-1"/>
    <property type="match status" value="2"/>
</dbReference>
<feature type="domain" description="SAM" evidence="1">
    <location>
        <begin position="8"/>
        <end position="66"/>
    </location>
</feature>
<accession>A0A3B3ZQC0</accession>
<dbReference type="PROSITE" id="PS50105">
    <property type="entry name" value="SAM_DOMAIN"/>
    <property type="match status" value="1"/>
</dbReference>
<reference evidence="2" key="2">
    <citation type="submission" date="2025-09" db="UniProtKB">
        <authorList>
            <consortium name="Ensembl"/>
        </authorList>
    </citation>
    <scope>IDENTIFICATION</scope>
</reference>
<name>A0A3B3ZQC0_9GOBI</name>
<dbReference type="SUPFAM" id="SSF47769">
    <property type="entry name" value="SAM/Pointed domain"/>
    <property type="match status" value="2"/>
</dbReference>
<evidence type="ECO:0000313" key="3">
    <source>
        <dbReference type="Proteomes" id="UP000261520"/>
    </source>
</evidence>
<dbReference type="PANTHER" id="PTHR12776">
    <property type="entry name" value="KAZRIN-RELATED"/>
    <property type="match status" value="1"/>
</dbReference>
<reference evidence="2" key="1">
    <citation type="submission" date="2025-08" db="UniProtKB">
        <authorList>
            <consortium name="Ensembl"/>
        </authorList>
    </citation>
    <scope>IDENTIFICATION</scope>
</reference>
<dbReference type="Proteomes" id="UP000261520">
    <property type="component" value="Unplaced"/>
</dbReference>
<dbReference type="Ensembl" id="ENSPMGT00000006943.1">
    <property type="protein sequence ID" value="ENSPMGP00000006526.1"/>
    <property type="gene ID" value="ENSPMGG00000005480.1"/>
</dbReference>
<proteinExistence type="predicted"/>
<dbReference type="STRING" id="409849.ENSPMGP00000006526"/>
<dbReference type="InterPro" id="IPR013761">
    <property type="entry name" value="SAM/pointed_sf"/>
</dbReference>
<evidence type="ECO:0000259" key="1">
    <source>
        <dbReference type="PROSITE" id="PS50105"/>
    </source>
</evidence>
<dbReference type="Pfam" id="PF00536">
    <property type="entry name" value="SAM_1"/>
    <property type="match status" value="1"/>
</dbReference>
<sequence length="203" mass="23346">MDHQWVCSSWLCEVGLPQYSQVFLTHLVDGRVLNSLNRRDLERYLNISDPFHQTSLLLGVQLLQMLSFDKEALHARRAKCEQLDRDPIVWTCQRVMKWARDIDLKEFADNLQSKGVHGAVLVLDPSFDPEAMSKALCIPTNRHMLHRHLWGRGAGAVPCTPTPAWRSLMSEKPALLFTNCLLLTYFVLLKGLKLLQHVLFPFE</sequence>
<dbReference type="InterPro" id="IPR001660">
    <property type="entry name" value="SAM"/>
</dbReference>
<evidence type="ECO:0000313" key="2">
    <source>
        <dbReference type="Ensembl" id="ENSPMGP00000006526.1"/>
    </source>
</evidence>
<dbReference type="Pfam" id="PF07647">
    <property type="entry name" value="SAM_2"/>
    <property type="match status" value="1"/>
</dbReference>
<organism evidence="2 3">
    <name type="scientific">Periophthalmus magnuspinnatus</name>
    <dbReference type="NCBI Taxonomy" id="409849"/>
    <lineage>
        <taxon>Eukaryota</taxon>
        <taxon>Metazoa</taxon>
        <taxon>Chordata</taxon>
        <taxon>Craniata</taxon>
        <taxon>Vertebrata</taxon>
        <taxon>Euteleostomi</taxon>
        <taxon>Actinopterygii</taxon>
        <taxon>Neopterygii</taxon>
        <taxon>Teleostei</taxon>
        <taxon>Neoteleostei</taxon>
        <taxon>Acanthomorphata</taxon>
        <taxon>Gobiaria</taxon>
        <taxon>Gobiiformes</taxon>
        <taxon>Gobioidei</taxon>
        <taxon>Gobiidae</taxon>
        <taxon>Oxudercinae</taxon>
        <taxon>Periophthalmus</taxon>
    </lineage>
</organism>